<evidence type="ECO:0000313" key="6">
    <source>
        <dbReference type="Proteomes" id="UP000658258"/>
    </source>
</evidence>
<keyword evidence="3" id="KW-0067">ATP-binding</keyword>
<organism evidence="5 6">
    <name type="scientific">Roseivirga thermotolerans</name>
    <dbReference type="NCBI Taxonomy" id="1758176"/>
    <lineage>
        <taxon>Bacteria</taxon>
        <taxon>Pseudomonadati</taxon>
        <taxon>Bacteroidota</taxon>
        <taxon>Cytophagia</taxon>
        <taxon>Cytophagales</taxon>
        <taxon>Roseivirgaceae</taxon>
        <taxon>Roseivirga</taxon>
    </lineage>
</organism>
<keyword evidence="2 5" id="KW-0378">Hydrolase</keyword>
<keyword evidence="6" id="KW-1185">Reference proteome</keyword>
<dbReference type="PANTHER" id="PTHR34698:SF2">
    <property type="entry name" value="5-OXOPROLINASE SUBUNIT B"/>
    <property type="match status" value="1"/>
</dbReference>
<dbReference type="Pfam" id="PF02682">
    <property type="entry name" value="CT_C_D"/>
    <property type="match status" value="1"/>
</dbReference>
<evidence type="ECO:0000256" key="2">
    <source>
        <dbReference type="ARBA" id="ARBA00022801"/>
    </source>
</evidence>
<dbReference type="GO" id="GO:0016787">
    <property type="term" value="F:hydrolase activity"/>
    <property type="evidence" value="ECO:0007669"/>
    <property type="project" value="UniProtKB-KW"/>
</dbReference>
<evidence type="ECO:0000313" key="5">
    <source>
        <dbReference type="EMBL" id="GHE69271.1"/>
    </source>
</evidence>
<feature type="domain" description="Carboxyltransferase" evidence="4">
    <location>
        <begin position="1"/>
        <end position="200"/>
    </location>
</feature>
<keyword evidence="1" id="KW-0547">Nucleotide-binding</keyword>
<evidence type="ECO:0000256" key="3">
    <source>
        <dbReference type="ARBA" id="ARBA00022840"/>
    </source>
</evidence>
<name>A0ABQ3I9S9_9BACT</name>
<evidence type="ECO:0000259" key="4">
    <source>
        <dbReference type="SMART" id="SM00796"/>
    </source>
</evidence>
<dbReference type="NCBIfam" id="TIGR00370">
    <property type="entry name" value="5-oxoprolinase subunit PxpB"/>
    <property type="match status" value="1"/>
</dbReference>
<dbReference type="Proteomes" id="UP000658258">
    <property type="component" value="Unassembled WGS sequence"/>
</dbReference>
<protein>
    <submittedName>
        <fullName evidence="5">Allophanate hydrolase</fullName>
    </submittedName>
</protein>
<dbReference type="PANTHER" id="PTHR34698">
    <property type="entry name" value="5-OXOPROLINASE SUBUNIT B"/>
    <property type="match status" value="1"/>
</dbReference>
<comment type="caution">
    <text evidence="5">The sequence shown here is derived from an EMBL/GenBank/DDBJ whole genome shotgun (WGS) entry which is preliminary data.</text>
</comment>
<dbReference type="RefSeq" id="WP_189630736.1">
    <property type="nucleotide sequence ID" value="NZ_BNAG01000003.1"/>
</dbReference>
<dbReference type="SUPFAM" id="SSF50891">
    <property type="entry name" value="Cyclophilin-like"/>
    <property type="match status" value="1"/>
</dbReference>
<reference evidence="6" key="1">
    <citation type="journal article" date="2019" name="Int. J. Syst. Evol. Microbiol.">
        <title>The Global Catalogue of Microorganisms (GCM) 10K type strain sequencing project: providing services to taxonomists for standard genome sequencing and annotation.</title>
        <authorList>
            <consortium name="The Broad Institute Genomics Platform"/>
            <consortium name="The Broad Institute Genome Sequencing Center for Infectious Disease"/>
            <person name="Wu L."/>
            <person name="Ma J."/>
        </authorList>
    </citation>
    <scope>NUCLEOTIDE SEQUENCE [LARGE SCALE GENOMIC DNA]</scope>
    <source>
        <strain evidence="6">CGMCC 1.15111</strain>
    </source>
</reference>
<dbReference type="SUPFAM" id="SSF160467">
    <property type="entry name" value="PH0987 N-terminal domain-like"/>
    <property type="match status" value="1"/>
</dbReference>
<accession>A0ABQ3I9S9</accession>
<sequence length="235" mass="26094">MKIRPFGESALLVSLENTIDPVVNERIVRFYRKLKSSGEFTFLTPAYCSLTVGFDRTKFTIAQATEHVKTLCEHTDDLAETESRKITIPVCYSPSFAPDMEEVAKHTGLSSEKIIELHSQTTFRVFMLGFVAGFSYLGTLPDALHCPRKKTPRKSVAKGSVGLAGLQTGIYPVTAPGGWQIIGRTPLNMFDPARPQPNLVFAGDEVQFRPISPDEFKLIAIKVDTGIYETEIEYA</sequence>
<proteinExistence type="predicted"/>
<dbReference type="InterPro" id="IPR029000">
    <property type="entry name" value="Cyclophilin-like_dom_sf"/>
</dbReference>
<dbReference type="Gene3D" id="3.30.1360.40">
    <property type="match status" value="1"/>
</dbReference>
<evidence type="ECO:0000256" key="1">
    <source>
        <dbReference type="ARBA" id="ARBA00022741"/>
    </source>
</evidence>
<dbReference type="InterPro" id="IPR010016">
    <property type="entry name" value="PxpB"/>
</dbReference>
<dbReference type="Gene3D" id="2.40.100.10">
    <property type="entry name" value="Cyclophilin-like"/>
    <property type="match status" value="1"/>
</dbReference>
<dbReference type="InterPro" id="IPR003833">
    <property type="entry name" value="CT_C_D"/>
</dbReference>
<gene>
    <name evidence="5" type="ORF">GCM10011340_26520</name>
</gene>
<dbReference type="SMART" id="SM00796">
    <property type="entry name" value="AHS1"/>
    <property type="match status" value="1"/>
</dbReference>
<dbReference type="EMBL" id="BNAG01000003">
    <property type="protein sequence ID" value="GHE69271.1"/>
    <property type="molecule type" value="Genomic_DNA"/>
</dbReference>